<gene>
    <name evidence="4" type="ORF">FUA24_08370</name>
</gene>
<dbReference type="GO" id="GO:0046872">
    <property type="term" value="F:metal ion binding"/>
    <property type="evidence" value="ECO:0007669"/>
    <property type="project" value="UniProtKB-KW"/>
</dbReference>
<dbReference type="Proteomes" id="UP000323930">
    <property type="component" value="Unassembled WGS sequence"/>
</dbReference>
<keyword evidence="5" id="KW-1185">Reference proteome</keyword>
<organism evidence="4 5">
    <name type="scientific">Seonamhaeicola marinus</name>
    <dbReference type="NCBI Taxonomy" id="1912246"/>
    <lineage>
        <taxon>Bacteria</taxon>
        <taxon>Pseudomonadati</taxon>
        <taxon>Bacteroidota</taxon>
        <taxon>Flavobacteriia</taxon>
        <taxon>Flavobacteriales</taxon>
        <taxon>Flavobacteriaceae</taxon>
    </lineage>
</organism>
<proteinExistence type="predicted"/>
<evidence type="ECO:0000256" key="2">
    <source>
        <dbReference type="ARBA" id="ARBA00022801"/>
    </source>
</evidence>
<evidence type="ECO:0000313" key="4">
    <source>
        <dbReference type="EMBL" id="TYA78363.1"/>
    </source>
</evidence>
<dbReference type="GO" id="GO:0016740">
    <property type="term" value="F:transferase activity"/>
    <property type="evidence" value="ECO:0007669"/>
    <property type="project" value="UniProtKB-KW"/>
</dbReference>
<evidence type="ECO:0000313" key="5">
    <source>
        <dbReference type="Proteomes" id="UP000323930"/>
    </source>
</evidence>
<protein>
    <submittedName>
        <fullName evidence="4">Sulfatase-like hydrolase/transferase</fullName>
    </submittedName>
</protein>
<dbReference type="InterPro" id="IPR017850">
    <property type="entry name" value="Alkaline_phosphatase_core_sf"/>
</dbReference>
<dbReference type="Pfam" id="PF00884">
    <property type="entry name" value="Sulfatase"/>
    <property type="match status" value="2"/>
</dbReference>
<dbReference type="SUPFAM" id="SSF53649">
    <property type="entry name" value="Alkaline phosphatase-like"/>
    <property type="match status" value="1"/>
</dbReference>
<sequence>MTLNYLRLPLCLIFIGISAFAQKEKIAQQPNILFVLTDDQRYDSVKTFNMAIDGQEMSKLGYIESPEVDKLAAQGTTFINTYCQATGCAPSRATMHQGRYPFRSGVYEFEWHNNAAKHMKPSLPEQLATLGYQTFHVGKLGYRLKGLTPDGKTKKHNVYQTDIDFRRLGYEGLTDYSYGGFKKIDGKPLNSYVNNIGFFVTPDGKFEYVSQDLVAQRSEYKNVAAEVTKKYDLLRHYKKGQKESIYKGMIISGVSPQPAGKTRDGYYAHFLNEYLVNENKQFNAGSMKFQGVDPSKPVFAHVGFDFPHTPVLPPADYRERFQKHTYKIPEFNKKELATMSQQMKRITGNKPSYHFTEEEQQKMIQDYYAFCAYGDRLVGKTAKDFVAYSEKHNRPWMIIYVCGDHGWKLNEHGAISKFTPWDWDSHNPIIVVSSDKKKFPAGKIVTEFTEFVDIAPTALSAAGVNLNDTKFDYLDGLDLAEVVSKEAPIRDYIVGESHAVTGARAYIRTKDYVLSLKTRPTRKEGENMTWALTASWEDLDPALYDFKKDPAEVNNVAFDKKYKTIAKAMKDKLLNIVLGDNRVEVNWEKWGTGTKTYHSNFAPGAHDYKLKIK</sequence>
<feature type="domain" description="Sulfatase N-terminal" evidence="3">
    <location>
        <begin position="285"/>
        <end position="464"/>
    </location>
</feature>
<keyword evidence="4" id="KW-0808">Transferase</keyword>
<dbReference type="CDD" id="cd16153">
    <property type="entry name" value="sulfatase_like"/>
    <property type="match status" value="1"/>
</dbReference>
<accession>A0A5D0I3T6</accession>
<keyword evidence="2 4" id="KW-0378">Hydrolase</keyword>
<dbReference type="GO" id="GO:0005737">
    <property type="term" value="C:cytoplasm"/>
    <property type="evidence" value="ECO:0007669"/>
    <property type="project" value="TreeGrafter"/>
</dbReference>
<feature type="domain" description="Sulfatase N-terminal" evidence="3">
    <location>
        <begin position="30"/>
        <end position="140"/>
    </location>
</feature>
<dbReference type="Gene3D" id="3.40.720.10">
    <property type="entry name" value="Alkaline Phosphatase, subunit A"/>
    <property type="match status" value="1"/>
</dbReference>
<evidence type="ECO:0000256" key="1">
    <source>
        <dbReference type="ARBA" id="ARBA00022723"/>
    </source>
</evidence>
<keyword evidence="1" id="KW-0479">Metal-binding</keyword>
<dbReference type="OrthoDB" id="9763552at2"/>
<name>A0A5D0I3T6_9FLAO</name>
<comment type="caution">
    <text evidence="4">The sequence shown here is derived from an EMBL/GenBank/DDBJ whole genome shotgun (WGS) entry which is preliminary data.</text>
</comment>
<evidence type="ECO:0000259" key="3">
    <source>
        <dbReference type="Pfam" id="PF00884"/>
    </source>
</evidence>
<reference evidence="4 5" key="1">
    <citation type="submission" date="2019-08" db="EMBL/GenBank/DDBJ databases">
        <title>Seonamhaeicola sediminis sp. nov., isolated from marine sediment.</title>
        <authorList>
            <person name="Cao W.R."/>
        </authorList>
    </citation>
    <scope>NUCLEOTIDE SEQUENCE [LARGE SCALE GENOMIC DNA]</scope>
    <source>
        <strain evidence="4 5">B011</strain>
    </source>
</reference>
<dbReference type="AlphaFoldDB" id="A0A5D0I3T6"/>
<dbReference type="EMBL" id="VSDQ01000577">
    <property type="protein sequence ID" value="TYA78363.1"/>
    <property type="molecule type" value="Genomic_DNA"/>
</dbReference>
<dbReference type="InterPro" id="IPR000917">
    <property type="entry name" value="Sulfatase_N"/>
</dbReference>
<dbReference type="GO" id="GO:0008484">
    <property type="term" value="F:sulfuric ester hydrolase activity"/>
    <property type="evidence" value="ECO:0007669"/>
    <property type="project" value="TreeGrafter"/>
</dbReference>
<dbReference type="PANTHER" id="PTHR45953:SF1">
    <property type="entry name" value="IDURONATE 2-SULFATASE"/>
    <property type="match status" value="1"/>
</dbReference>
<dbReference type="PANTHER" id="PTHR45953">
    <property type="entry name" value="IDURONATE 2-SULFATASE"/>
    <property type="match status" value="1"/>
</dbReference>